<keyword evidence="3" id="KW-0175">Coiled coil</keyword>
<dbReference type="PANTHER" id="PTHR11915">
    <property type="entry name" value="SPECTRIN/FILAMIN RELATED CYTOSKELETAL PROTEIN"/>
    <property type="match status" value="1"/>
</dbReference>
<dbReference type="GO" id="GO:0005737">
    <property type="term" value="C:cytoplasm"/>
    <property type="evidence" value="ECO:0007669"/>
    <property type="project" value="UniProtKB-ARBA"/>
</dbReference>
<keyword evidence="2" id="KW-0009">Actin-binding</keyword>
<reference evidence="5" key="1">
    <citation type="journal article" date="2011" name="Nature">
        <title>A high-resolution map of human evolutionary constraint using 29 mammals.</title>
        <authorList>
            <person name="Lindblad-Toh K."/>
            <person name="Garber M."/>
            <person name="Zuk O."/>
            <person name="Lin M.F."/>
            <person name="Parker B.J."/>
            <person name="Washietl S."/>
            <person name="Kheradpour P."/>
            <person name="Ernst J."/>
            <person name="Jordan G."/>
            <person name="Mauceli E."/>
            <person name="Ward L.D."/>
            <person name="Lowe C.B."/>
            <person name="Holloway A.K."/>
            <person name="Clamp M."/>
            <person name="Gnerre S."/>
            <person name="Alfoldi J."/>
            <person name="Beal K."/>
            <person name="Chang J."/>
            <person name="Clawson H."/>
            <person name="Cuff J."/>
            <person name="Di Palma F."/>
            <person name="Fitzgerald S."/>
            <person name="Flicek P."/>
            <person name="Guttman M."/>
            <person name="Hubisz M.J."/>
            <person name="Jaffe D.B."/>
            <person name="Jungreis I."/>
            <person name="Kent W.J."/>
            <person name="Kostka D."/>
            <person name="Lara M."/>
            <person name="Martins A.L."/>
            <person name="Massingham T."/>
            <person name="Moltke I."/>
            <person name="Raney B.J."/>
            <person name="Rasmussen M.D."/>
            <person name="Robinson J."/>
            <person name="Stark A."/>
            <person name="Vilella A.J."/>
            <person name="Wen J."/>
            <person name="Xie X."/>
            <person name="Zody M.C."/>
            <person name="Baldwin J."/>
            <person name="Bloom T."/>
            <person name="Chin C.W."/>
            <person name="Heiman D."/>
            <person name="Nicol R."/>
            <person name="Nusbaum C."/>
            <person name="Young S."/>
            <person name="Wilkinson J."/>
            <person name="Worley K.C."/>
            <person name="Kovar C.L."/>
            <person name="Muzny D.M."/>
            <person name="Gibbs R.A."/>
            <person name="Cree A."/>
            <person name="Dihn H.H."/>
            <person name="Fowler G."/>
            <person name="Jhangiani S."/>
            <person name="Joshi V."/>
            <person name="Lee S."/>
            <person name="Lewis L.R."/>
            <person name="Nazareth L.V."/>
            <person name="Okwuonu G."/>
            <person name="Santibanez J."/>
            <person name="Warren W.C."/>
            <person name="Mardis E.R."/>
            <person name="Weinstock G.M."/>
            <person name="Wilson R.K."/>
            <person name="Delehaunty K."/>
            <person name="Dooling D."/>
            <person name="Fronik C."/>
            <person name="Fulton L."/>
            <person name="Fulton B."/>
            <person name="Graves T."/>
            <person name="Minx P."/>
            <person name="Sodergren E."/>
            <person name="Birney E."/>
            <person name="Margulies E.H."/>
            <person name="Herrero J."/>
            <person name="Green E.D."/>
            <person name="Haussler D."/>
            <person name="Siepel A."/>
            <person name="Goldman N."/>
            <person name="Pollard K.S."/>
            <person name="Pedersen J.S."/>
            <person name="Lander E.S."/>
            <person name="Kellis M."/>
        </authorList>
    </citation>
    <scope>NUCLEOTIDE SEQUENCE [LARGE SCALE GENOMIC DNA]</scope>
    <source>
        <strain evidence="5">2N</strain>
    </source>
</reference>
<dbReference type="SMART" id="SM00150">
    <property type="entry name" value="SPEC"/>
    <property type="match status" value="10"/>
</dbReference>
<dbReference type="GO" id="GO:0043226">
    <property type="term" value="C:organelle"/>
    <property type="evidence" value="ECO:0007669"/>
    <property type="project" value="UniProtKB-ARBA"/>
</dbReference>
<feature type="coiled-coil region" evidence="3">
    <location>
        <begin position="250"/>
        <end position="277"/>
    </location>
</feature>
<reference evidence="4" key="3">
    <citation type="submission" date="2025-09" db="UniProtKB">
        <authorList>
            <consortium name="Ensembl"/>
        </authorList>
    </citation>
    <scope>IDENTIFICATION</scope>
    <source>
        <strain evidence="4">2N</strain>
    </source>
</reference>
<evidence type="ECO:0000256" key="3">
    <source>
        <dbReference type="SAM" id="Coils"/>
    </source>
</evidence>
<organism evidence="4 5">
    <name type="scientific">Cavia porcellus</name>
    <name type="common">Guinea pig</name>
    <dbReference type="NCBI Taxonomy" id="10141"/>
    <lineage>
        <taxon>Eukaryota</taxon>
        <taxon>Metazoa</taxon>
        <taxon>Chordata</taxon>
        <taxon>Craniata</taxon>
        <taxon>Vertebrata</taxon>
        <taxon>Euteleostomi</taxon>
        <taxon>Mammalia</taxon>
        <taxon>Eutheria</taxon>
        <taxon>Euarchontoglires</taxon>
        <taxon>Glires</taxon>
        <taxon>Rodentia</taxon>
        <taxon>Hystricomorpha</taxon>
        <taxon>Caviidae</taxon>
        <taxon>Cavia</taxon>
    </lineage>
</organism>
<proteinExistence type="predicted"/>
<evidence type="ECO:0000313" key="4">
    <source>
        <dbReference type="Ensembl" id="ENSCPOP00000029356.1"/>
    </source>
</evidence>
<dbReference type="Proteomes" id="UP000005447">
    <property type="component" value="Unassembled WGS sequence"/>
</dbReference>
<dbReference type="InParanoid" id="A0A286XUZ7"/>
<evidence type="ECO:0000256" key="1">
    <source>
        <dbReference type="ARBA" id="ARBA00022737"/>
    </source>
</evidence>
<dbReference type="SUPFAM" id="SSF46966">
    <property type="entry name" value="Spectrin repeat"/>
    <property type="match status" value="8"/>
</dbReference>
<dbReference type="Gene3D" id="1.20.58.60">
    <property type="match status" value="6"/>
</dbReference>
<dbReference type="EMBL" id="AAKN02015908">
    <property type="status" value="NOT_ANNOTATED_CDS"/>
    <property type="molecule type" value="Genomic_DNA"/>
</dbReference>
<dbReference type="InterPro" id="IPR002017">
    <property type="entry name" value="Spectrin_repeat"/>
</dbReference>
<dbReference type="GeneTree" id="ENSGT00940000161549"/>
<keyword evidence="5" id="KW-1185">Reference proteome</keyword>
<dbReference type="Pfam" id="PF00435">
    <property type="entry name" value="Spectrin"/>
    <property type="match status" value="8"/>
</dbReference>
<dbReference type="Ensembl" id="ENSCPOT00000035929.1">
    <property type="protein sequence ID" value="ENSCPOP00000029356.1"/>
    <property type="gene ID" value="ENSCPOG00000032040.1"/>
</dbReference>
<keyword evidence="1" id="KW-0677">Repeat</keyword>
<evidence type="ECO:0000256" key="2">
    <source>
        <dbReference type="ARBA" id="ARBA00023203"/>
    </source>
</evidence>
<dbReference type="CDD" id="cd00176">
    <property type="entry name" value="SPEC"/>
    <property type="match status" value="5"/>
</dbReference>
<dbReference type="VEuPathDB" id="HostDB:ENSCPOG00000032040"/>
<dbReference type="STRING" id="10141.ENSCPOP00000029356"/>
<dbReference type="Bgee" id="ENSCPOG00000032040">
    <property type="expression patterns" value="Expressed in cerebellum"/>
</dbReference>
<evidence type="ECO:0008006" key="6">
    <source>
        <dbReference type="Google" id="ProtNLM"/>
    </source>
</evidence>
<dbReference type="AlphaFoldDB" id="A0A286XUZ7"/>
<dbReference type="GO" id="GO:0003779">
    <property type="term" value="F:actin binding"/>
    <property type="evidence" value="ECO:0007669"/>
    <property type="project" value="UniProtKB-KW"/>
</dbReference>
<protein>
    <recommendedName>
        <fullName evidence="6">Spectrin beta, non-erythrocytic 5</fullName>
    </recommendedName>
</protein>
<dbReference type="InterPro" id="IPR018159">
    <property type="entry name" value="Spectrin/alpha-actinin"/>
</dbReference>
<sequence length="1121" mass="127999">HRTRLEEAVALFGFCSSCGELQFWLEEQIALCQSLQPQADNLEVMQLRYENFLTTLAMGKDRWTKISHSAEQLKRQCPGDATRIQRQQADLSQRWEQLAALKKEKGLQLARSMEVCGFLQECGPTQTQLRDVLLQLETLQPGSSKDDHHALQLTLQKVQVLESRIHYLQREATKVAESGPANSQLLKEQVEGLQRLLKQAQARGLQQARGQAEAQAQRSFLQESQQLLQWAKGVQAQLHSKEELLDVASAQRLLREFRELQEKIHIQQDRLKQLEAQGQLLAASDGPHSQEVTSTLRLLSQRSWELKAACEQRQQWLHEGLQLYRFGQEVDGFTAACADHEAVLCLDSLGEDVRETQSLLQQHQSFKWLLGTLSLHAEALQARGKKLVQSHHPAAHREQLQSVQVQWTRVQERSEQRRQQLQASLQLQEWKQDVAALMLWMEEKWAVAADEPPQGPGNVLRKLWRHQMAESELLATCGHVESLQQAGRELLCSRPHAWKDVQTRLQGLSQKWEELKHKMAERGVELQQAGQQEQFLRLLQVTWERLEEDLQSTEVGQDLHSSQRLQKWHHQLEGKSQVLASEVTALISQVQHVVTSQAVLEEALQCHQRLKSLQGHLAAKHMQLQATVELYQFDYVSNLELAWVAEHMPSASATSGAQCWASTQSLQYKHKELQAKVRTHHGRVQQVLGSGQSLVASGHPQAQHIMEQCRELEGRWAELEQACEAHTHSLQQAAASQQYFLRVSELEGWVEEKLPLVRSQDFGRDEAATFRLIRKHQVLEQELALYWSSMEALDQRAQALAGSKAPVVQKRLWERLQALQELAATRRQLEGTQRLHKFMREAEDLQSWLASQKWAATRGECLGEDYEHVLDLCTKFAKFQHQVEVGSKWVATCQQLVESLQECEHRAAPQARQRQQDLQTTWLELWELTQARGHLLRDAETALRVHRDLLGALTHIQEKASSLPRDVAQDLHAAEAQLRAHKALECELLGTEHQLQELLEAGGRVQKLHPGSLAHAVWQRQQAVRQAWEALQLSMDGRRTQLEQACLVAHFHALVRDYTSWAASVLRGLQAEEGPWDPSSSPFALITHRQLRAELEAREELQQQATKLGQRALLTAGTHIK</sequence>
<name>A0A286XUZ7_CAVPO</name>
<accession>A0A286XUZ7</accession>
<reference evidence="4" key="2">
    <citation type="submission" date="2025-08" db="UniProtKB">
        <authorList>
            <consortium name="Ensembl"/>
        </authorList>
    </citation>
    <scope>IDENTIFICATION</scope>
    <source>
        <strain evidence="4">2N</strain>
    </source>
</reference>
<dbReference type="OMA" id="QAQHIME"/>
<evidence type="ECO:0000313" key="5">
    <source>
        <dbReference type="Proteomes" id="UP000005447"/>
    </source>
</evidence>